<dbReference type="Proteomes" id="UP000029093">
    <property type="component" value="Unassembled WGS sequence"/>
</dbReference>
<accession>A0A086ZLI6</accession>
<dbReference type="AlphaFoldDB" id="A0A086ZLI6"/>
<keyword evidence="2" id="KW-1185">Reference proteome</keyword>
<name>A0A086ZLI6_9BIFI</name>
<protein>
    <submittedName>
        <fullName evidence="1">Uncharacterized protein</fullName>
    </submittedName>
</protein>
<dbReference type="EMBL" id="JGYQ01000013">
    <property type="protein sequence ID" value="KFI47386.1"/>
    <property type="molecule type" value="Genomic_DNA"/>
</dbReference>
<evidence type="ECO:0000313" key="1">
    <source>
        <dbReference type="EMBL" id="KFI47386.1"/>
    </source>
</evidence>
<reference evidence="1 2" key="1">
    <citation type="submission" date="2014-03" db="EMBL/GenBank/DDBJ databases">
        <title>Genomics of Bifidobacteria.</title>
        <authorList>
            <person name="Ventura M."/>
            <person name="Milani C."/>
            <person name="Lugli G.A."/>
        </authorList>
    </citation>
    <scope>NUCLEOTIDE SEQUENCE [LARGE SCALE GENOMIC DNA]</scope>
    <source>
        <strain evidence="1 2">LMG 10736</strain>
    </source>
</reference>
<comment type="caution">
    <text evidence="1">The sequence shown here is derived from an EMBL/GenBank/DDBJ whole genome shotgun (WGS) entry which is preliminary data.</text>
</comment>
<proteinExistence type="predicted"/>
<sequence length="86" mass="9304">MAMAAAVQSAFRASSRLRARAFRVSRNAKTPLFQAFLRSSLVRVIDGRCIKDGTPKDPSCGTGGIIHHGLVVTLTCHDATRHRPMG</sequence>
<evidence type="ECO:0000313" key="2">
    <source>
        <dbReference type="Proteomes" id="UP000029093"/>
    </source>
</evidence>
<organism evidence="1 2">
    <name type="scientific">Bifidobacterium boum</name>
    <dbReference type="NCBI Taxonomy" id="78343"/>
    <lineage>
        <taxon>Bacteria</taxon>
        <taxon>Bacillati</taxon>
        <taxon>Actinomycetota</taxon>
        <taxon>Actinomycetes</taxon>
        <taxon>Bifidobacteriales</taxon>
        <taxon>Bifidobacteriaceae</taxon>
        <taxon>Bifidobacterium</taxon>
    </lineage>
</organism>
<gene>
    <name evidence="1" type="ORF">BBOU_0934</name>
</gene>